<keyword evidence="7" id="KW-0175">Coiled coil</keyword>
<comment type="cofactor">
    <cofactor evidence="1">
        <name>Zn(2+)</name>
        <dbReference type="ChEBI" id="CHEBI:29105"/>
    </cofactor>
</comment>
<dbReference type="EMBL" id="JAGTUF010000004">
    <property type="protein sequence ID" value="MBR9971309.1"/>
    <property type="molecule type" value="Genomic_DNA"/>
</dbReference>
<gene>
    <name evidence="10" type="ORF">KEC16_06260</name>
</gene>
<evidence type="ECO:0000256" key="4">
    <source>
        <dbReference type="ARBA" id="ARBA00022692"/>
    </source>
</evidence>
<sequence>MLPPLRDELVLHAGPTAGDGSPTWTLHDPARNRYFRLSWQAFEILSRWDAGDLDTVAQRVNAETTLNLDAEDVEAMARFIVGNFLTRPGVDGTARLLQAAKATQHSWGQWLLHHYLFFRIPLVRPDHWLGQSLPHLAWIFRPAAGWVTLAALILGLILVQRQWDHFVTTLVSTATLSGLAWYGLALAGAKVCHELGHAFTAKRLGCRVPTMGVAFLVMWPVLYTDVTDAWKLTSRRQRLAIGSAGIATELIIAAWATLAWAILPDGPARSAAFVLATTTWIGTLVVNLSPFMRFDGYFLAMDAFDLPNLHGRAFAQARWWLREVLFSLGEPAPEPFPPLRRAWLIAFAIGTWIYRLALFLGIAVLVYHFFIKAVGVLLFVVEIGWFVLLPLKNEIKEWWERRQAIAAARRGRLWLAALLALLLLAVIPWQSRLSAPAMLKAGGHSPLFTPAPGQVLRLDVIEGQQVEAGQVIAVLTSPDLEYRLKRARARAAVLDYEMAGIGFEPSFLAQAQQLTEGLAGAMAEIQGLEQEIERLTITAPVSGRVVDLDSTVRPRQWLATKTRLMGLVEAKPPLAEAIVDEHDRERLSIGDTCTFYPEQPAWPVMPCRVSSIDKVGSALLPLPQLADLNGGPIAVRSSANQLVSQKSLTRIRLDMVPGEDPPPIPTMEIRGNVTISAGRTSLLGGALRSVLAVMIREFGV</sequence>
<dbReference type="PANTHER" id="PTHR13325:SF3">
    <property type="entry name" value="MEMBRANE-BOUND TRANSCRIPTION FACTOR SITE-2 PROTEASE"/>
    <property type="match status" value="1"/>
</dbReference>
<evidence type="ECO:0000256" key="7">
    <source>
        <dbReference type="SAM" id="Coils"/>
    </source>
</evidence>
<dbReference type="InterPro" id="IPR008915">
    <property type="entry name" value="Peptidase_M50"/>
</dbReference>
<feature type="transmembrane region" description="Helical" evidence="8">
    <location>
        <begin position="412"/>
        <end position="429"/>
    </location>
</feature>
<feature type="transmembrane region" description="Helical" evidence="8">
    <location>
        <begin position="373"/>
        <end position="391"/>
    </location>
</feature>
<comment type="caution">
    <text evidence="10">The sequence shown here is derived from an EMBL/GenBank/DDBJ whole genome shotgun (WGS) entry which is preliminary data.</text>
</comment>
<evidence type="ECO:0000256" key="6">
    <source>
        <dbReference type="ARBA" id="ARBA00023136"/>
    </source>
</evidence>
<evidence type="ECO:0000256" key="5">
    <source>
        <dbReference type="ARBA" id="ARBA00022989"/>
    </source>
</evidence>
<name>A0ABS5IA67_9PROT</name>
<evidence type="ECO:0000313" key="11">
    <source>
        <dbReference type="Proteomes" id="UP000680714"/>
    </source>
</evidence>
<organism evidence="10 11">
    <name type="scientific">Magnetospirillum sulfuroxidans</name>
    <dbReference type="NCBI Taxonomy" id="611300"/>
    <lineage>
        <taxon>Bacteria</taxon>
        <taxon>Pseudomonadati</taxon>
        <taxon>Pseudomonadota</taxon>
        <taxon>Alphaproteobacteria</taxon>
        <taxon>Rhodospirillales</taxon>
        <taxon>Rhodospirillaceae</taxon>
        <taxon>Magnetospirillum</taxon>
    </lineage>
</organism>
<evidence type="ECO:0000259" key="9">
    <source>
        <dbReference type="Pfam" id="PF02163"/>
    </source>
</evidence>
<evidence type="ECO:0000256" key="3">
    <source>
        <dbReference type="ARBA" id="ARBA00007931"/>
    </source>
</evidence>
<dbReference type="Gene3D" id="2.40.50.100">
    <property type="match status" value="1"/>
</dbReference>
<protein>
    <submittedName>
        <fullName evidence="10">Biotin/lipoyl-binding protein</fullName>
    </submittedName>
</protein>
<feature type="transmembrane region" description="Helical" evidence="8">
    <location>
        <begin position="208"/>
        <end position="227"/>
    </location>
</feature>
<dbReference type="Proteomes" id="UP000680714">
    <property type="component" value="Unassembled WGS sequence"/>
</dbReference>
<feature type="domain" description="Peptidase M50" evidence="9">
    <location>
        <begin position="184"/>
        <end position="265"/>
    </location>
</feature>
<feature type="transmembrane region" description="Helical" evidence="8">
    <location>
        <begin position="166"/>
        <end position="188"/>
    </location>
</feature>
<dbReference type="RefSeq" id="WP_211546963.1">
    <property type="nucleotide sequence ID" value="NZ_JAGTUF010000004.1"/>
</dbReference>
<keyword evidence="5 8" id="KW-1133">Transmembrane helix</keyword>
<dbReference type="PANTHER" id="PTHR13325">
    <property type="entry name" value="PROTEASE M50 MEMBRANE-BOUND TRANSCRIPTION FACTOR SITE 2 PROTEASE"/>
    <property type="match status" value="1"/>
</dbReference>
<reference evidence="10 11" key="1">
    <citation type="submission" date="2021-04" db="EMBL/GenBank/DDBJ databases">
        <title>Magnetospirillum sulfuroxidans sp. nov., a facultative chemolithoautotrophic sulfur-oxidizing alphaproteobacterium isolated from freshwater sediment and proposals for Paramagetospirillum gen. nov., and Magnetospirillaceae fam. nov.</title>
        <authorList>
            <person name="Koziaeva V."/>
            <person name="Geelhoed J.S."/>
            <person name="Sorokin D.Y."/>
            <person name="Grouzdev D.S."/>
        </authorList>
    </citation>
    <scope>NUCLEOTIDE SEQUENCE [LARGE SCALE GENOMIC DNA]</scope>
    <source>
        <strain evidence="10 11">J10</strain>
    </source>
</reference>
<dbReference type="Pfam" id="PF02163">
    <property type="entry name" value="Peptidase_M50"/>
    <property type="match status" value="1"/>
</dbReference>
<comment type="subcellular location">
    <subcellularLocation>
        <location evidence="2">Endomembrane system</location>
        <topology evidence="2">Multi-pass membrane protein</topology>
    </subcellularLocation>
</comment>
<feature type="transmembrane region" description="Helical" evidence="8">
    <location>
        <begin position="342"/>
        <end position="367"/>
    </location>
</feature>
<dbReference type="SUPFAM" id="SSF111369">
    <property type="entry name" value="HlyD-like secretion proteins"/>
    <property type="match status" value="1"/>
</dbReference>
<feature type="coiled-coil region" evidence="7">
    <location>
        <begin position="511"/>
        <end position="538"/>
    </location>
</feature>
<evidence type="ECO:0000313" key="10">
    <source>
        <dbReference type="EMBL" id="MBR9971309.1"/>
    </source>
</evidence>
<comment type="similarity">
    <text evidence="3">Belongs to the peptidase M50B family.</text>
</comment>
<accession>A0ABS5IA67</accession>
<dbReference type="InterPro" id="IPR001193">
    <property type="entry name" value="MBTPS2"/>
</dbReference>
<feature type="transmembrane region" description="Helical" evidence="8">
    <location>
        <begin position="268"/>
        <end position="288"/>
    </location>
</feature>
<feature type="transmembrane region" description="Helical" evidence="8">
    <location>
        <begin position="138"/>
        <end position="159"/>
    </location>
</feature>
<keyword evidence="11" id="KW-1185">Reference proteome</keyword>
<evidence type="ECO:0000256" key="1">
    <source>
        <dbReference type="ARBA" id="ARBA00001947"/>
    </source>
</evidence>
<feature type="transmembrane region" description="Helical" evidence="8">
    <location>
        <begin position="239"/>
        <end position="262"/>
    </location>
</feature>
<keyword evidence="6 8" id="KW-0472">Membrane</keyword>
<proteinExistence type="inferred from homology"/>
<evidence type="ECO:0000256" key="8">
    <source>
        <dbReference type="SAM" id="Phobius"/>
    </source>
</evidence>
<keyword evidence="4 8" id="KW-0812">Transmembrane</keyword>
<evidence type="ECO:0000256" key="2">
    <source>
        <dbReference type="ARBA" id="ARBA00004127"/>
    </source>
</evidence>